<dbReference type="Proteomes" id="UP001162164">
    <property type="component" value="Unassembled WGS sequence"/>
</dbReference>
<reference evidence="1" key="1">
    <citation type="journal article" date="2023" name="Insect Mol. Biol.">
        <title>Genome sequencing provides insights into the evolution of gene families encoding plant cell wall-degrading enzymes in longhorned beetles.</title>
        <authorList>
            <person name="Shin N.R."/>
            <person name="Okamura Y."/>
            <person name="Kirsch R."/>
            <person name="Pauchet Y."/>
        </authorList>
    </citation>
    <scope>NUCLEOTIDE SEQUENCE</scope>
    <source>
        <strain evidence="1">MMC_N1</strain>
    </source>
</reference>
<evidence type="ECO:0000313" key="1">
    <source>
        <dbReference type="EMBL" id="KAJ8981187.1"/>
    </source>
</evidence>
<dbReference type="EMBL" id="JAPWTJ010000198">
    <property type="protein sequence ID" value="KAJ8981187.1"/>
    <property type="molecule type" value="Genomic_DNA"/>
</dbReference>
<dbReference type="SUPFAM" id="SSF54928">
    <property type="entry name" value="RNA-binding domain, RBD"/>
    <property type="match status" value="1"/>
</dbReference>
<comment type="caution">
    <text evidence="1">The sequence shown here is derived from an EMBL/GenBank/DDBJ whole genome shotgun (WGS) entry which is preliminary data.</text>
</comment>
<dbReference type="InterPro" id="IPR035979">
    <property type="entry name" value="RBD_domain_sf"/>
</dbReference>
<protein>
    <submittedName>
        <fullName evidence="1">Uncharacterized protein</fullName>
    </submittedName>
</protein>
<dbReference type="InterPro" id="IPR012677">
    <property type="entry name" value="Nucleotide-bd_a/b_plait_sf"/>
</dbReference>
<evidence type="ECO:0000313" key="2">
    <source>
        <dbReference type="Proteomes" id="UP001162164"/>
    </source>
</evidence>
<gene>
    <name evidence="1" type="ORF">NQ317_014831</name>
</gene>
<keyword evidence="2" id="KW-1185">Reference proteome</keyword>
<accession>A0ABQ9JUV5</accession>
<proteinExistence type="predicted"/>
<name>A0ABQ9JUV5_9CUCU</name>
<dbReference type="Gene3D" id="3.30.70.330">
    <property type="match status" value="1"/>
</dbReference>
<sequence length="171" mass="20149">MVKFEKTKKLKVPDCNYYGFTAYFKVPIKQIVRVRQVKILYLRNLDVSQEPADFYAHILQFAKRQYIEKIFKFKNYAFVHLNTRETAEQLKMALEDFYKNTPVEVAWAKPPNKYTTQDYRQKKVSVLSSRTNFSPKFFQSAPSGSNIQGENKVLSEHDFARKSQLALESKE</sequence>
<organism evidence="1 2">
    <name type="scientific">Molorchus minor</name>
    <dbReference type="NCBI Taxonomy" id="1323400"/>
    <lineage>
        <taxon>Eukaryota</taxon>
        <taxon>Metazoa</taxon>
        <taxon>Ecdysozoa</taxon>
        <taxon>Arthropoda</taxon>
        <taxon>Hexapoda</taxon>
        <taxon>Insecta</taxon>
        <taxon>Pterygota</taxon>
        <taxon>Neoptera</taxon>
        <taxon>Endopterygota</taxon>
        <taxon>Coleoptera</taxon>
        <taxon>Polyphaga</taxon>
        <taxon>Cucujiformia</taxon>
        <taxon>Chrysomeloidea</taxon>
        <taxon>Cerambycidae</taxon>
        <taxon>Lamiinae</taxon>
        <taxon>Monochamini</taxon>
        <taxon>Molorchus</taxon>
    </lineage>
</organism>